<feature type="non-terminal residue" evidence="1">
    <location>
        <position position="1"/>
    </location>
</feature>
<protein>
    <submittedName>
        <fullName evidence="1">Uncharacterized protein</fullName>
    </submittedName>
</protein>
<proteinExistence type="evidence at transcript level"/>
<dbReference type="AlphaFoldDB" id="I4DSD1"/>
<evidence type="ECO:0000313" key="1">
    <source>
        <dbReference type="EMBL" id="BAM20821.1"/>
    </source>
</evidence>
<accession>I4DSD1</accession>
<name>I4DSD1_PAPPL</name>
<organism evidence="1">
    <name type="scientific">Papilio polytes</name>
    <name type="common">Common mormon</name>
    <name type="synonym">Swallowtail butterfly</name>
    <dbReference type="NCBI Taxonomy" id="76194"/>
    <lineage>
        <taxon>Eukaryota</taxon>
        <taxon>Metazoa</taxon>
        <taxon>Ecdysozoa</taxon>
        <taxon>Arthropoda</taxon>
        <taxon>Hexapoda</taxon>
        <taxon>Insecta</taxon>
        <taxon>Pterygota</taxon>
        <taxon>Neoptera</taxon>
        <taxon>Endopterygota</taxon>
        <taxon>Lepidoptera</taxon>
        <taxon>Glossata</taxon>
        <taxon>Ditrysia</taxon>
        <taxon>Papilionoidea</taxon>
        <taxon>Papilionidae</taxon>
        <taxon>Papilioninae</taxon>
        <taxon>Papilio</taxon>
    </lineage>
</organism>
<dbReference type="EMBL" id="AK405613">
    <property type="protein sequence ID" value="BAM20821.1"/>
    <property type="molecule type" value="mRNA"/>
</dbReference>
<reference evidence="1" key="1">
    <citation type="journal article" date="2012" name="BMC Biol.">
        <title>Comprehensive microarray-based analysis for stage-specific larval camouflage pattern-associated genes in the swallowtail butterfly, Papilio xuthus.</title>
        <authorList>
            <person name="Futahashi R."/>
            <person name="Shirataki H."/>
            <person name="Narita T."/>
            <person name="Mita K."/>
            <person name="Fujiwara H."/>
        </authorList>
    </citation>
    <scope>NUCLEOTIDE SEQUENCE</scope>
    <source>
        <tissue evidence="1">Epidermis</tissue>
    </source>
</reference>
<sequence length="64" mass="7492">LHCQVHFPFPTSPYKKRVVKRKGLKLGLRHHTHQTKHGIPSISRLSSVWSWYYWGRAGPAVLRC</sequence>